<keyword evidence="3" id="KW-1185">Reference proteome</keyword>
<dbReference type="Gene3D" id="2.60.120.310">
    <property type="entry name" value="Copper type II, ascorbate-dependent monooxygenase, N-terminal domain"/>
    <property type="match status" value="1"/>
</dbReference>
<dbReference type="OrthoDB" id="19261at2759"/>
<dbReference type="Proteomes" id="UP000606786">
    <property type="component" value="Unassembled WGS sequence"/>
</dbReference>
<evidence type="ECO:0000313" key="3">
    <source>
        <dbReference type="Proteomes" id="UP000606786"/>
    </source>
</evidence>
<dbReference type="AlphaFoldDB" id="A0A811UVT3"/>
<name>A0A811UVT3_CERCA</name>
<dbReference type="GO" id="GO:0005507">
    <property type="term" value="F:copper ion binding"/>
    <property type="evidence" value="ECO:0007669"/>
    <property type="project" value="InterPro"/>
</dbReference>
<evidence type="ECO:0000313" key="2">
    <source>
        <dbReference type="EMBL" id="CAD7003312.1"/>
    </source>
</evidence>
<dbReference type="InterPro" id="IPR008977">
    <property type="entry name" value="PHM/PNGase_F_dom_sf"/>
</dbReference>
<feature type="domain" description="Copper type II ascorbate-dependent monooxygenase N-terminal" evidence="1">
    <location>
        <begin position="26"/>
        <end position="71"/>
    </location>
</feature>
<dbReference type="EMBL" id="CAJHJT010000034">
    <property type="protein sequence ID" value="CAD7003312.1"/>
    <property type="molecule type" value="Genomic_DNA"/>
</dbReference>
<dbReference type="PANTHER" id="PTHR10157">
    <property type="entry name" value="DOPAMINE BETA HYDROXYLASE RELATED"/>
    <property type="match status" value="1"/>
</dbReference>
<dbReference type="Pfam" id="PF01082">
    <property type="entry name" value="Cu2_monooxygen"/>
    <property type="match status" value="1"/>
</dbReference>
<dbReference type="GO" id="GO:0030667">
    <property type="term" value="C:secretory granule membrane"/>
    <property type="evidence" value="ECO:0007669"/>
    <property type="project" value="TreeGrafter"/>
</dbReference>
<gene>
    <name evidence="2" type="ORF">CCAP1982_LOCUS11773</name>
</gene>
<sequence length="129" mass="14889">MRWKWTRIGGTSTRTRTTMLQYAWYATSCNTYMATWSRGSPAFIYPPEVGYPLDTSTVKFIMMETHYNNLNIDFEQFKLNHMFDSSGLRLHVTEQLRQNDAGLMSIGIETNWHHIIPPGQARVGLKAIA</sequence>
<dbReference type="GO" id="GO:0005615">
    <property type="term" value="C:extracellular space"/>
    <property type="evidence" value="ECO:0007669"/>
    <property type="project" value="TreeGrafter"/>
</dbReference>
<dbReference type="GO" id="GO:0006589">
    <property type="term" value="P:octopamine biosynthetic process"/>
    <property type="evidence" value="ECO:0007669"/>
    <property type="project" value="TreeGrafter"/>
</dbReference>
<dbReference type="PANTHER" id="PTHR10157:SF40">
    <property type="entry name" value="MOXD1 HOMOLOG 2"/>
    <property type="match status" value="1"/>
</dbReference>
<evidence type="ECO:0000259" key="1">
    <source>
        <dbReference type="Pfam" id="PF01082"/>
    </source>
</evidence>
<proteinExistence type="predicted"/>
<dbReference type="GO" id="GO:0042421">
    <property type="term" value="P:norepinephrine biosynthetic process"/>
    <property type="evidence" value="ECO:0007669"/>
    <property type="project" value="TreeGrafter"/>
</dbReference>
<dbReference type="GO" id="GO:0042420">
    <property type="term" value="P:dopamine catabolic process"/>
    <property type="evidence" value="ECO:0007669"/>
    <property type="project" value="TreeGrafter"/>
</dbReference>
<dbReference type="InterPro" id="IPR000323">
    <property type="entry name" value="Cu2_ascorb_mOase_N"/>
</dbReference>
<dbReference type="InterPro" id="IPR036939">
    <property type="entry name" value="Cu2_ascorb_mOase_N_sf"/>
</dbReference>
<dbReference type="GO" id="GO:0004500">
    <property type="term" value="F:dopamine beta-monooxygenase activity"/>
    <property type="evidence" value="ECO:0007669"/>
    <property type="project" value="InterPro"/>
</dbReference>
<reference evidence="2" key="1">
    <citation type="submission" date="2020-11" db="EMBL/GenBank/DDBJ databases">
        <authorList>
            <person name="Whitehead M."/>
        </authorList>
    </citation>
    <scope>NUCLEOTIDE SEQUENCE</scope>
    <source>
        <strain evidence="2">EGII</strain>
    </source>
</reference>
<accession>A0A811UVT3</accession>
<dbReference type="SUPFAM" id="SSF49742">
    <property type="entry name" value="PHM/PNGase F"/>
    <property type="match status" value="1"/>
</dbReference>
<comment type="caution">
    <text evidence="2">The sequence shown here is derived from an EMBL/GenBank/DDBJ whole genome shotgun (WGS) entry which is preliminary data.</text>
</comment>
<dbReference type="InterPro" id="IPR000945">
    <property type="entry name" value="DBH-like"/>
</dbReference>
<protein>
    <submittedName>
        <fullName evidence="2">(Mediterranean fruit fly) hypothetical protein</fullName>
    </submittedName>
</protein>
<organism evidence="2 3">
    <name type="scientific">Ceratitis capitata</name>
    <name type="common">Mediterranean fruit fly</name>
    <name type="synonym">Tephritis capitata</name>
    <dbReference type="NCBI Taxonomy" id="7213"/>
    <lineage>
        <taxon>Eukaryota</taxon>
        <taxon>Metazoa</taxon>
        <taxon>Ecdysozoa</taxon>
        <taxon>Arthropoda</taxon>
        <taxon>Hexapoda</taxon>
        <taxon>Insecta</taxon>
        <taxon>Pterygota</taxon>
        <taxon>Neoptera</taxon>
        <taxon>Endopterygota</taxon>
        <taxon>Diptera</taxon>
        <taxon>Brachycera</taxon>
        <taxon>Muscomorpha</taxon>
        <taxon>Tephritoidea</taxon>
        <taxon>Tephritidae</taxon>
        <taxon>Ceratitis</taxon>
        <taxon>Ceratitis</taxon>
    </lineage>
</organism>